<comment type="caution">
    <text evidence="2">The sequence shown here is derived from an EMBL/GenBank/DDBJ whole genome shotgun (WGS) entry which is preliminary data.</text>
</comment>
<feature type="compositionally biased region" description="Basic and acidic residues" evidence="1">
    <location>
        <begin position="71"/>
        <end position="84"/>
    </location>
</feature>
<reference evidence="2" key="1">
    <citation type="journal article" date="2022" name="bioRxiv">
        <title>Sequencing and chromosome-scale assembly of the giantPleurodeles waltlgenome.</title>
        <authorList>
            <person name="Brown T."/>
            <person name="Elewa A."/>
            <person name="Iarovenko S."/>
            <person name="Subramanian E."/>
            <person name="Araus A.J."/>
            <person name="Petzold A."/>
            <person name="Susuki M."/>
            <person name="Suzuki K.-i.T."/>
            <person name="Hayashi T."/>
            <person name="Toyoda A."/>
            <person name="Oliveira C."/>
            <person name="Osipova E."/>
            <person name="Leigh N.D."/>
            <person name="Simon A."/>
            <person name="Yun M.H."/>
        </authorList>
    </citation>
    <scope>NUCLEOTIDE SEQUENCE</scope>
    <source>
        <strain evidence="2">20211129_DDA</strain>
        <tissue evidence="2">Liver</tissue>
    </source>
</reference>
<feature type="compositionally biased region" description="Basic and acidic residues" evidence="1">
    <location>
        <begin position="128"/>
        <end position="143"/>
    </location>
</feature>
<feature type="region of interest" description="Disordered" evidence="1">
    <location>
        <begin position="128"/>
        <end position="170"/>
    </location>
</feature>
<keyword evidence="3" id="KW-1185">Reference proteome</keyword>
<gene>
    <name evidence="2" type="ORF">NDU88_006156</name>
</gene>
<dbReference type="Proteomes" id="UP001066276">
    <property type="component" value="Chromosome 10"/>
</dbReference>
<dbReference type="AlphaFoldDB" id="A0AAV7MC30"/>
<proteinExistence type="predicted"/>
<evidence type="ECO:0000313" key="2">
    <source>
        <dbReference type="EMBL" id="KAJ1101082.1"/>
    </source>
</evidence>
<evidence type="ECO:0000313" key="3">
    <source>
        <dbReference type="Proteomes" id="UP001066276"/>
    </source>
</evidence>
<accession>A0AAV7MC30</accession>
<feature type="region of interest" description="Disordered" evidence="1">
    <location>
        <begin position="1"/>
        <end position="115"/>
    </location>
</feature>
<organism evidence="2 3">
    <name type="scientific">Pleurodeles waltl</name>
    <name type="common">Iberian ribbed newt</name>
    <dbReference type="NCBI Taxonomy" id="8319"/>
    <lineage>
        <taxon>Eukaryota</taxon>
        <taxon>Metazoa</taxon>
        <taxon>Chordata</taxon>
        <taxon>Craniata</taxon>
        <taxon>Vertebrata</taxon>
        <taxon>Euteleostomi</taxon>
        <taxon>Amphibia</taxon>
        <taxon>Batrachia</taxon>
        <taxon>Caudata</taxon>
        <taxon>Salamandroidea</taxon>
        <taxon>Salamandridae</taxon>
        <taxon>Pleurodelinae</taxon>
        <taxon>Pleurodeles</taxon>
    </lineage>
</organism>
<feature type="compositionally biased region" description="Basic and acidic residues" evidence="1">
    <location>
        <begin position="1"/>
        <end position="19"/>
    </location>
</feature>
<feature type="compositionally biased region" description="Acidic residues" evidence="1">
    <location>
        <begin position="55"/>
        <end position="68"/>
    </location>
</feature>
<dbReference type="EMBL" id="JANPWB010000014">
    <property type="protein sequence ID" value="KAJ1101082.1"/>
    <property type="molecule type" value="Genomic_DNA"/>
</dbReference>
<protein>
    <submittedName>
        <fullName evidence="2">Uncharacterized protein</fullName>
    </submittedName>
</protein>
<sequence length="170" mass="18650">MLVKDASDWRCPRGVHKGDSGLPHFLDDETGSTLENPDIQVPAETKREDGLQGGVEEDAEEADSEENAESPGDREEKEDADWRHGNSRGPRGVTEQGRKEETGDALTARHAPGGTWLTKVRSFLKDSLKLNREGNNRKGEGRDSAGGGGGEAWRGQRGDEEKQKDMNKKI</sequence>
<name>A0AAV7MC30_PLEWA</name>
<evidence type="ECO:0000256" key="1">
    <source>
        <dbReference type="SAM" id="MobiDB-lite"/>
    </source>
</evidence>
<feature type="compositionally biased region" description="Basic and acidic residues" evidence="1">
    <location>
        <begin position="154"/>
        <end position="170"/>
    </location>
</feature>